<feature type="domain" description="HMG box" evidence="3">
    <location>
        <begin position="12"/>
        <end position="77"/>
    </location>
</feature>
<keyword evidence="1" id="KW-0539">Nucleus</keyword>
<reference evidence="4 5" key="1">
    <citation type="submission" date="2024-07" db="EMBL/GenBank/DDBJ databases">
        <title>Chromosome-level genome assembly of the water stick insect Ranatra chinensis (Heteroptera: Nepidae).</title>
        <authorList>
            <person name="Liu X."/>
        </authorList>
    </citation>
    <scope>NUCLEOTIDE SEQUENCE [LARGE SCALE GENOMIC DNA]</scope>
    <source>
        <strain evidence="4">Cailab_2021Rc</strain>
        <tissue evidence="4">Muscle</tissue>
    </source>
</reference>
<accession>A0ABD0YTD5</accession>
<gene>
    <name evidence="4" type="ORF">AAG570_011788</name>
</gene>
<protein>
    <recommendedName>
        <fullName evidence="3">HMG box domain-containing protein</fullName>
    </recommendedName>
</protein>
<dbReference type="Gene3D" id="1.10.30.10">
    <property type="entry name" value="High mobility group box domain"/>
    <property type="match status" value="1"/>
</dbReference>
<evidence type="ECO:0000259" key="3">
    <source>
        <dbReference type="PROSITE" id="PS50118"/>
    </source>
</evidence>
<dbReference type="EMBL" id="JBFDAA010000007">
    <property type="protein sequence ID" value="KAL1130542.1"/>
    <property type="molecule type" value="Genomic_DNA"/>
</dbReference>
<dbReference type="SUPFAM" id="SSF47095">
    <property type="entry name" value="HMG-box"/>
    <property type="match status" value="1"/>
</dbReference>
<keyword evidence="5" id="KW-1185">Reference proteome</keyword>
<name>A0ABD0YTD5_9HEMI</name>
<keyword evidence="1" id="KW-0238">DNA-binding</keyword>
<dbReference type="GO" id="GO:0005634">
    <property type="term" value="C:nucleus"/>
    <property type="evidence" value="ECO:0007669"/>
    <property type="project" value="UniProtKB-UniRule"/>
</dbReference>
<organism evidence="4 5">
    <name type="scientific">Ranatra chinensis</name>
    <dbReference type="NCBI Taxonomy" id="642074"/>
    <lineage>
        <taxon>Eukaryota</taxon>
        <taxon>Metazoa</taxon>
        <taxon>Ecdysozoa</taxon>
        <taxon>Arthropoda</taxon>
        <taxon>Hexapoda</taxon>
        <taxon>Insecta</taxon>
        <taxon>Pterygota</taxon>
        <taxon>Neoptera</taxon>
        <taxon>Paraneoptera</taxon>
        <taxon>Hemiptera</taxon>
        <taxon>Heteroptera</taxon>
        <taxon>Panheteroptera</taxon>
        <taxon>Nepomorpha</taxon>
        <taxon>Nepidae</taxon>
        <taxon>Ranatrinae</taxon>
        <taxon>Ranatra</taxon>
    </lineage>
</organism>
<comment type="caution">
    <text evidence="4">The sequence shown here is derived from an EMBL/GenBank/DDBJ whole genome shotgun (WGS) entry which is preliminary data.</text>
</comment>
<dbReference type="InterPro" id="IPR036910">
    <property type="entry name" value="HMG_box_dom_sf"/>
</dbReference>
<evidence type="ECO:0000313" key="4">
    <source>
        <dbReference type="EMBL" id="KAL1130542.1"/>
    </source>
</evidence>
<evidence type="ECO:0000313" key="5">
    <source>
        <dbReference type="Proteomes" id="UP001558652"/>
    </source>
</evidence>
<evidence type="ECO:0000256" key="2">
    <source>
        <dbReference type="SAM" id="MobiDB-lite"/>
    </source>
</evidence>
<dbReference type="Proteomes" id="UP001558652">
    <property type="component" value="Unassembled WGS sequence"/>
</dbReference>
<dbReference type="AlphaFoldDB" id="A0ABD0YTD5"/>
<feature type="region of interest" description="Disordered" evidence="2">
    <location>
        <begin position="72"/>
        <end position="103"/>
    </location>
</feature>
<evidence type="ECO:0000256" key="1">
    <source>
        <dbReference type="PROSITE-ProRule" id="PRU00267"/>
    </source>
</evidence>
<dbReference type="GO" id="GO:0003677">
    <property type="term" value="F:DNA binding"/>
    <property type="evidence" value="ECO:0007669"/>
    <property type="project" value="UniProtKB-UniRule"/>
</dbReference>
<sequence>MNKRKSSKGGEPRPPKNAYAIYVSEQEEKQIQNMDRADKPRKYMEGWAMLEHAQQRRYLEMAAQDKIRFSREMRAYNKAQGNSSPDEEDEPKPKKLSGVSGKFGLKASQQNVDEGFWKKLKMQVKL</sequence>
<feature type="DNA-binding region" description="HMG box" evidence="1">
    <location>
        <begin position="12"/>
        <end position="77"/>
    </location>
</feature>
<dbReference type="Pfam" id="PF09011">
    <property type="entry name" value="HMG_box_2"/>
    <property type="match status" value="1"/>
</dbReference>
<proteinExistence type="predicted"/>
<dbReference type="InterPro" id="IPR009071">
    <property type="entry name" value="HMG_box_dom"/>
</dbReference>
<dbReference type="PROSITE" id="PS50118">
    <property type="entry name" value="HMG_BOX_2"/>
    <property type="match status" value="1"/>
</dbReference>